<dbReference type="GO" id="GO:0006355">
    <property type="term" value="P:regulation of DNA-templated transcription"/>
    <property type="evidence" value="ECO:0007669"/>
    <property type="project" value="InterPro"/>
</dbReference>
<name>A0A101I9P1_9BACT</name>
<dbReference type="Pfam" id="PF01029">
    <property type="entry name" value="NusB"/>
    <property type="match status" value="1"/>
</dbReference>
<dbReference type="AlphaFoldDB" id="A0A101I9P1"/>
<evidence type="ECO:0000256" key="1">
    <source>
        <dbReference type="ARBA" id="ARBA00022884"/>
    </source>
</evidence>
<proteinExistence type="predicted"/>
<dbReference type="EMBL" id="LGGW01000005">
    <property type="protein sequence ID" value="KUK91283.1"/>
    <property type="molecule type" value="Genomic_DNA"/>
</dbReference>
<dbReference type="InterPro" id="IPR006027">
    <property type="entry name" value="NusB_RsmB_TIM44"/>
</dbReference>
<evidence type="ECO:0000259" key="2">
    <source>
        <dbReference type="Pfam" id="PF01029"/>
    </source>
</evidence>
<organism evidence="3 4">
    <name type="scientific">Mesotoga infera</name>
    <dbReference type="NCBI Taxonomy" id="1236046"/>
    <lineage>
        <taxon>Bacteria</taxon>
        <taxon>Thermotogati</taxon>
        <taxon>Thermotogota</taxon>
        <taxon>Thermotogae</taxon>
        <taxon>Kosmotogales</taxon>
        <taxon>Kosmotogaceae</taxon>
        <taxon>Mesotoga</taxon>
    </lineage>
</organism>
<dbReference type="Gene3D" id="1.10.940.10">
    <property type="entry name" value="NusB-like"/>
    <property type="match status" value="1"/>
</dbReference>
<keyword evidence="1" id="KW-0694">RNA-binding</keyword>
<dbReference type="SUPFAM" id="SSF48013">
    <property type="entry name" value="NusB-like"/>
    <property type="match status" value="1"/>
</dbReference>
<dbReference type="InterPro" id="IPR035926">
    <property type="entry name" value="NusB-like_sf"/>
</dbReference>
<evidence type="ECO:0000313" key="4">
    <source>
        <dbReference type="Proteomes" id="UP000055014"/>
    </source>
</evidence>
<evidence type="ECO:0000313" key="3">
    <source>
        <dbReference type="EMBL" id="KUK91283.1"/>
    </source>
</evidence>
<feature type="domain" description="NusB/RsmB/TIM44" evidence="2">
    <location>
        <begin position="4"/>
        <end position="121"/>
    </location>
</feature>
<sequence length="335" mass="38485">MIQDARSIALQTLSFFDANGYISFKKVEIALSTLSSKDRSFCINLIYGVLRKRIRIDYELARFLRKPSKVPVAVRNVLRMGVFQIQFLDSVPEYASIDSSVNLVGVKEFRNLVNAVLRKIADSGPSREQPFNVTYSHPEWLVNYWRDVEWIENLEELLEYNQTPPVQTVIASGREDELVRKGFVFDRSQYSDLINVFQRGDSMDKLENVDEVEYILSGVGVPVAKHSGSLTGRINSMPWLFHSLGLNAFTAAFQKAKELLRSFSKEHDDFIYYSQAMTVEENKKALDSLSDFQPVEMEEFFTRLGIASKFDGSGYWLQPWKAPLVSYVARLRRAR</sequence>
<gene>
    <name evidence="3" type="ORF">XE02_0142</name>
</gene>
<dbReference type="GO" id="GO:0003723">
    <property type="term" value="F:RNA binding"/>
    <property type="evidence" value="ECO:0007669"/>
    <property type="project" value="UniProtKB-KW"/>
</dbReference>
<dbReference type="Proteomes" id="UP000055014">
    <property type="component" value="Unassembled WGS sequence"/>
</dbReference>
<accession>A0A101I9P1</accession>
<dbReference type="PATRIC" id="fig|1236046.5.peg.797"/>
<reference evidence="4" key="1">
    <citation type="journal article" date="2015" name="MBio">
        <title>Genome-Resolved Metagenomic Analysis Reveals Roles for Candidate Phyla and Other Microbial Community Members in Biogeochemical Transformations in Oil Reservoirs.</title>
        <authorList>
            <person name="Hu P."/>
            <person name="Tom L."/>
            <person name="Singh A."/>
            <person name="Thomas B.C."/>
            <person name="Baker B.J."/>
            <person name="Piceno Y.M."/>
            <person name="Andersen G.L."/>
            <person name="Banfield J.F."/>
        </authorList>
    </citation>
    <scope>NUCLEOTIDE SEQUENCE [LARGE SCALE GENOMIC DNA]</scope>
</reference>
<comment type="caution">
    <text evidence="3">The sequence shown here is derived from an EMBL/GenBank/DDBJ whole genome shotgun (WGS) entry which is preliminary data.</text>
</comment>
<protein>
    <submittedName>
        <fullName evidence="3">NusB family protein</fullName>
    </submittedName>
</protein>